<organism evidence="1 2">
    <name type="scientific">Candidatus Woykebacteria bacterium RBG_13_40_15</name>
    <dbReference type="NCBI Taxonomy" id="1802593"/>
    <lineage>
        <taxon>Bacteria</taxon>
        <taxon>Candidatus Woykeibacteriota</taxon>
    </lineage>
</organism>
<evidence type="ECO:0000313" key="2">
    <source>
        <dbReference type="Proteomes" id="UP000176631"/>
    </source>
</evidence>
<name>A0A1G1W5S6_9BACT</name>
<sequence length="143" mass="16114">MSEKTIKNSNNDPLEYLFVDGTEVNRELLANLLKDYIGIDNKTLGPVFKEAFSNLDARLKLLVYLLYRKALLETGKISSENEPEKPKEISKKTGVNYNSTRSYLSQLRSKGVVDMGKGGSYFIPGYSLSKIADELKRGLKKDE</sequence>
<dbReference type="Proteomes" id="UP000176631">
    <property type="component" value="Unassembled WGS sequence"/>
</dbReference>
<comment type="caution">
    <text evidence="1">The sequence shown here is derived from an EMBL/GenBank/DDBJ whole genome shotgun (WGS) entry which is preliminary data.</text>
</comment>
<evidence type="ECO:0000313" key="1">
    <source>
        <dbReference type="EMBL" id="OGY22940.1"/>
    </source>
</evidence>
<dbReference type="STRING" id="1802593.A2172_03330"/>
<dbReference type="AlphaFoldDB" id="A0A1G1W5S6"/>
<proteinExistence type="predicted"/>
<dbReference type="EMBL" id="MHCP01000030">
    <property type="protein sequence ID" value="OGY22940.1"/>
    <property type="molecule type" value="Genomic_DNA"/>
</dbReference>
<accession>A0A1G1W5S6</accession>
<protein>
    <submittedName>
        <fullName evidence="1">Uncharacterized protein</fullName>
    </submittedName>
</protein>
<reference evidence="1 2" key="1">
    <citation type="journal article" date="2016" name="Nat. Commun.">
        <title>Thousands of microbial genomes shed light on interconnected biogeochemical processes in an aquifer system.</title>
        <authorList>
            <person name="Anantharaman K."/>
            <person name="Brown C.T."/>
            <person name="Hug L.A."/>
            <person name="Sharon I."/>
            <person name="Castelle C.J."/>
            <person name="Probst A.J."/>
            <person name="Thomas B.C."/>
            <person name="Singh A."/>
            <person name="Wilkins M.J."/>
            <person name="Karaoz U."/>
            <person name="Brodie E.L."/>
            <person name="Williams K.H."/>
            <person name="Hubbard S.S."/>
            <person name="Banfield J.F."/>
        </authorList>
    </citation>
    <scope>NUCLEOTIDE SEQUENCE [LARGE SCALE GENOMIC DNA]</scope>
</reference>
<gene>
    <name evidence="1" type="ORF">A2172_03330</name>
</gene>